<reference evidence="1 2" key="1">
    <citation type="submission" date="2016-01" db="EMBL/GenBank/DDBJ databases">
        <title>The new phylogeny of the genus Mycobacterium.</title>
        <authorList>
            <person name="Tarcisio F."/>
            <person name="Conor M."/>
            <person name="Antonella G."/>
            <person name="Elisabetta G."/>
            <person name="Giulia F.S."/>
            <person name="Sara T."/>
            <person name="Anna F."/>
            <person name="Clotilde B."/>
            <person name="Roberto B."/>
            <person name="Veronica D.S."/>
            <person name="Fabio R."/>
            <person name="Monica P."/>
            <person name="Olivier J."/>
            <person name="Enrico T."/>
            <person name="Nicola S."/>
        </authorList>
    </citation>
    <scope>NUCLEOTIDE SEQUENCE [LARGE SCALE GENOMIC DNA]</scope>
    <source>
        <strain evidence="1 2">DSM 45176</strain>
    </source>
</reference>
<dbReference type="STRING" id="486698.AWC22_23105"/>
<accession>A0A1X2CFK6</accession>
<evidence type="ECO:0000313" key="1">
    <source>
        <dbReference type="EMBL" id="ORW74727.1"/>
    </source>
</evidence>
<keyword evidence="2" id="KW-1185">Reference proteome</keyword>
<gene>
    <name evidence="1" type="ORF">AWC22_23105</name>
</gene>
<protein>
    <submittedName>
        <fullName evidence="1">Uncharacterized protein</fullName>
    </submittedName>
</protein>
<comment type="caution">
    <text evidence="1">The sequence shown here is derived from an EMBL/GenBank/DDBJ whole genome shotgun (WGS) entry which is preliminary data.</text>
</comment>
<dbReference type="EMBL" id="LQPQ01000118">
    <property type="protein sequence ID" value="ORW74727.1"/>
    <property type="molecule type" value="Genomic_DNA"/>
</dbReference>
<proteinExistence type="predicted"/>
<sequence>MCGHYVQVDLPIGRIVGIVDVAVVSTRAGRYLRESIYARQEYRRIRMEQIHWITHQASCPIGIGR</sequence>
<organism evidence="1 2">
    <name type="scientific">Mycobacterium riyadhense</name>
    <dbReference type="NCBI Taxonomy" id="486698"/>
    <lineage>
        <taxon>Bacteria</taxon>
        <taxon>Bacillati</taxon>
        <taxon>Actinomycetota</taxon>
        <taxon>Actinomycetes</taxon>
        <taxon>Mycobacteriales</taxon>
        <taxon>Mycobacteriaceae</taxon>
        <taxon>Mycobacterium</taxon>
    </lineage>
</organism>
<evidence type="ECO:0000313" key="2">
    <source>
        <dbReference type="Proteomes" id="UP000193087"/>
    </source>
</evidence>
<dbReference type="Proteomes" id="UP000193087">
    <property type="component" value="Unassembled WGS sequence"/>
</dbReference>
<dbReference type="AlphaFoldDB" id="A0A1X2CFK6"/>
<name>A0A1X2CFK6_9MYCO</name>